<gene>
    <name evidence="1" type="ORF">DUI87_28826</name>
</gene>
<reference evidence="1 2" key="1">
    <citation type="submission" date="2018-07" db="EMBL/GenBank/DDBJ databases">
        <title>A high quality draft genome assembly of the barn swallow (H. rustica rustica).</title>
        <authorList>
            <person name="Formenti G."/>
            <person name="Chiara M."/>
            <person name="Poveda L."/>
            <person name="Francoijs K.-J."/>
            <person name="Bonisoli-Alquati A."/>
            <person name="Canova L."/>
            <person name="Gianfranceschi L."/>
            <person name="Horner D.S."/>
            <person name="Saino N."/>
        </authorList>
    </citation>
    <scope>NUCLEOTIDE SEQUENCE [LARGE SCALE GENOMIC DNA]</scope>
    <source>
        <strain evidence="1">Chelidonia</strain>
        <tissue evidence="1">Blood</tissue>
    </source>
</reference>
<sequence length="124" mass="14189">MSSGGSLSTMQRLVEQLKLEAAVERIKMEDDYERIFKNTFHTAKFQWSLRQLQNSSSTVCKMPAKMPCLLVFLQGAIPSENPDPVLCSEIREGHWRIAFKHDMNNNSLSFTRRVSVFYVAETAS</sequence>
<dbReference type="Proteomes" id="UP000269221">
    <property type="component" value="Unassembled WGS sequence"/>
</dbReference>
<name>A0A3M0J747_HIRRU</name>
<evidence type="ECO:0000313" key="2">
    <source>
        <dbReference type="Proteomes" id="UP000269221"/>
    </source>
</evidence>
<dbReference type="OrthoDB" id="9381546at2759"/>
<dbReference type="AlphaFoldDB" id="A0A3M0J747"/>
<dbReference type="EMBL" id="QRBI01000195">
    <property type="protein sequence ID" value="RMB94713.1"/>
    <property type="molecule type" value="Genomic_DNA"/>
</dbReference>
<evidence type="ECO:0000313" key="1">
    <source>
        <dbReference type="EMBL" id="RMB94713.1"/>
    </source>
</evidence>
<organism evidence="1 2">
    <name type="scientific">Hirundo rustica rustica</name>
    <dbReference type="NCBI Taxonomy" id="333673"/>
    <lineage>
        <taxon>Eukaryota</taxon>
        <taxon>Metazoa</taxon>
        <taxon>Chordata</taxon>
        <taxon>Craniata</taxon>
        <taxon>Vertebrata</taxon>
        <taxon>Euteleostomi</taxon>
        <taxon>Archelosauria</taxon>
        <taxon>Archosauria</taxon>
        <taxon>Dinosauria</taxon>
        <taxon>Saurischia</taxon>
        <taxon>Theropoda</taxon>
        <taxon>Coelurosauria</taxon>
        <taxon>Aves</taxon>
        <taxon>Neognathae</taxon>
        <taxon>Neoaves</taxon>
        <taxon>Telluraves</taxon>
        <taxon>Australaves</taxon>
        <taxon>Passeriformes</taxon>
        <taxon>Sylvioidea</taxon>
        <taxon>Hirundinidae</taxon>
        <taxon>Hirundo</taxon>
    </lineage>
</organism>
<keyword evidence="2" id="KW-1185">Reference proteome</keyword>
<proteinExistence type="predicted"/>
<accession>A0A3M0J747</accession>
<comment type="caution">
    <text evidence="1">The sequence shown here is derived from an EMBL/GenBank/DDBJ whole genome shotgun (WGS) entry which is preliminary data.</text>
</comment>
<protein>
    <submittedName>
        <fullName evidence="1">Uncharacterized protein</fullName>
    </submittedName>
</protein>